<feature type="transmembrane region" description="Helical" evidence="9">
    <location>
        <begin position="56"/>
        <end position="78"/>
    </location>
</feature>
<dbReference type="Pfam" id="PF06379">
    <property type="entry name" value="RhaT"/>
    <property type="match status" value="1"/>
</dbReference>
<feature type="transmembrane region" description="Helical" evidence="9">
    <location>
        <begin position="328"/>
        <end position="345"/>
    </location>
</feature>
<sequence>MIALSGSFSNFSPLTNYIILFEMEVILGVIFHFIGGFASGSFYIPYKKVKGWAWESFWIVGGLFSWLIVPPLAAWLTVPGFMDIIAQTNGSVLFWTYLFGVLWGIGGLTYGLGVRYLGVALGSSVILGLCSVFGSLIPSIYYQFNPQPGKDTIHDLVSSSWGQMVLVGIVVCVIGIVICGRAGTLKERELSKDKEAATNNSDYKFGLGITVAIISGVLSACFAFGIDAGKVMATTADTIWKSTHPNQGNFLYQNNVTYIIILWGGLTTNFIWCMMLNARNKTFGNYTDKSTPLLKNYLFSALAGTTWFLQFFFYGMGESRLGNGASSWILHMAFIILVANMWGLLLKEWKGVSKKTLATVIIGIATIILSVLIVGQGNNMKAKLAESSKKVAVR</sequence>
<organism evidence="10 11">
    <name type="scientific">Mucilaginibacter yixingensis</name>
    <dbReference type="NCBI Taxonomy" id="1295612"/>
    <lineage>
        <taxon>Bacteria</taxon>
        <taxon>Pseudomonadati</taxon>
        <taxon>Bacteroidota</taxon>
        <taxon>Sphingobacteriia</taxon>
        <taxon>Sphingobacteriales</taxon>
        <taxon>Sphingobacteriaceae</taxon>
        <taxon>Mucilaginibacter</taxon>
    </lineage>
</organism>
<keyword evidence="11" id="KW-1185">Reference proteome</keyword>
<evidence type="ECO:0000256" key="6">
    <source>
        <dbReference type="ARBA" id="ARBA00022847"/>
    </source>
</evidence>
<keyword evidence="3" id="KW-0997">Cell inner membrane</keyword>
<dbReference type="GO" id="GO:0016020">
    <property type="term" value="C:membrane"/>
    <property type="evidence" value="ECO:0007669"/>
    <property type="project" value="InterPro"/>
</dbReference>
<keyword evidence="6" id="KW-0769">Symport</keyword>
<keyword evidence="1" id="KW-0813">Transport</keyword>
<dbReference type="GO" id="GO:0015153">
    <property type="term" value="F:rhamnose transmembrane transporter activity"/>
    <property type="evidence" value="ECO:0007669"/>
    <property type="project" value="InterPro"/>
</dbReference>
<feature type="transmembrane region" description="Helical" evidence="9">
    <location>
        <begin position="205"/>
        <end position="226"/>
    </location>
</feature>
<keyword evidence="8 9" id="KW-0472">Membrane</keyword>
<feature type="transmembrane region" description="Helical" evidence="9">
    <location>
        <begin position="357"/>
        <end position="375"/>
    </location>
</feature>
<evidence type="ECO:0000256" key="3">
    <source>
        <dbReference type="ARBA" id="ARBA00022519"/>
    </source>
</evidence>
<evidence type="ECO:0000313" key="10">
    <source>
        <dbReference type="EMBL" id="PTQ98102.1"/>
    </source>
</evidence>
<feature type="transmembrane region" description="Helical" evidence="9">
    <location>
        <begin position="117"/>
        <end position="141"/>
    </location>
</feature>
<keyword evidence="5 9" id="KW-0812">Transmembrane</keyword>
<reference evidence="10 11" key="1">
    <citation type="submission" date="2018-04" db="EMBL/GenBank/DDBJ databases">
        <title>Genomic Encyclopedia of Archaeal and Bacterial Type Strains, Phase II (KMG-II): from individual species to whole genera.</title>
        <authorList>
            <person name="Goeker M."/>
        </authorList>
    </citation>
    <scope>NUCLEOTIDE SEQUENCE [LARGE SCALE GENOMIC DNA]</scope>
    <source>
        <strain evidence="10 11">DSM 26809</strain>
    </source>
</reference>
<dbReference type="InterPro" id="IPR004673">
    <property type="entry name" value="L-rhamnose-proton_sym_RhaT"/>
</dbReference>
<name>A0A2T5JB61_9SPHI</name>
<evidence type="ECO:0000256" key="8">
    <source>
        <dbReference type="ARBA" id="ARBA00023136"/>
    </source>
</evidence>
<evidence type="ECO:0000313" key="11">
    <source>
        <dbReference type="Proteomes" id="UP000244168"/>
    </source>
</evidence>
<evidence type="ECO:0000256" key="2">
    <source>
        <dbReference type="ARBA" id="ARBA00022475"/>
    </source>
</evidence>
<comment type="caution">
    <text evidence="10">The sequence shown here is derived from an EMBL/GenBank/DDBJ whole genome shotgun (WGS) entry which is preliminary data.</text>
</comment>
<evidence type="ECO:0000256" key="5">
    <source>
        <dbReference type="ARBA" id="ARBA00022692"/>
    </source>
</evidence>
<feature type="transmembrane region" description="Helical" evidence="9">
    <location>
        <begin position="256"/>
        <end position="276"/>
    </location>
</feature>
<accession>A0A2T5JB61</accession>
<dbReference type="GO" id="GO:0015293">
    <property type="term" value="F:symporter activity"/>
    <property type="evidence" value="ECO:0007669"/>
    <property type="project" value="UniProtKB-KW"/>
</dbReference>
<dbReference type="Proteomes" id="UP000244168">
    <property type="component" value="Unassembled WGS sequence"/>
</dbReference>
<evidence type="ECO:0000256" key="9">
    <source>
        <dbReference type="SAM" id="Phobius"/>
    </source>
</evidence>
<keyword evidence="2" id="KW-1003">Cell membrane</keyword>
<dbReference type="EMBL" id="QAOQ01000003">
    <property type="protein sequence ID" value="PTQ98102.1"/>
    <property type="molecule type" value="Genomic_DNA"/>
</dbReference>
<keyword evidence="4" id="KW-0762">Sugar transport</keyword>
<feature type="transmembrane region" description="Helical" evidence="9">
    <location>
        <begin position="17"/>
        <end position="44"/>
    </location>
</feature>
<protein>
    <submittedName>
        <fullName evidence="10">L-rhamnose-H+ transport protein</fullName>
    </submittedName>
</protein>
<evidence type="ECO:0000256" key="1">
    <source>
        <dbReference type="ARBA" id="ARBA00022448"/>
    </source>
</evidence>
<evidence type="ECO:0000256" key="4">
    <source>
        <dbReference type="ARBA" id="ARBA00022597"/>
    </source>
</evidence>
<dbReference type="AlphaFoldDB" id="A0A2T5JB61"/>
<feature type="transmembrane region" description="Helical" evidence="9">
    <location>
        <begin position="161"/>
        <end position="184"/>
    </location>
</feature>
<feature type="transmembrane region" description="Helical" evidence="9">
    <location>
        <begin position="84"/>
        <end position="105"/>
    </location>
</feature>
<evidence type="ECO:0000256" key="7">
    <source>
        <dbReference type="ARBA" id="ARBA00022989"/>
    </source>
</evidence>
<feature type="transmembrane region" description="Helical" evidence="9">
    <location>
        <begin position="297"/>
        <end position="316"/>
    </location>
</feature>
<keyword evidence="7 9" id="KW-1133">Transmembrane helix</keyword>
<dbReference type="NCBIfam" id="NF010024">
    <property type="entry name" value="PRK13499.1-4"/>
    <property type="match status" value="1"/>
</dbReference>
<proteinExistence type="predicted"/>
<gene>
    <name evidence="10" type="ORF">C8P68_103262</name>
</gene>